<dbReference type="GO" id="GO:0016740">
    <property type="term" value="F:transferase activity"/>
    <property type="evidence" value="ECO:0007669"/>
    <property type="project" value="UniProtKB-KW"/>
</dbReference>
<dbReference type="Gene3D" id="3.90.550.10">
    <property type="entry name" value="Spore Coat Polysaccharide Biosynthesis Protein SpsA, Chain A"/>
    <property type="match status" value="1"/>
</dbReference>
<dbReference type="PANTHER" id="PTHR43685:SF2">
    <property type="entry name" value="GLYCOSYLTRANSFERASE 2-LIKE DOMAIN-CONTAINING PROTEIN"/>
    <property type="match status" value="1"/>
</dbReference>
<dbReference type="InterPro" id="IPR050834">
    <property type="entry name" value="Glycosyltransf_2"/>
</dbReference>
<keyword evidence="2" id="KW-1185">Reference proteome</keyword>
<name>A0A346XRG4_9ACTN</name>
<protein>
    <submittedName>
        <fullName evidence="1">Glycosyl transferase, family 2</fullName>
    </submittedName>
</protein>
<dbReference type="Pfam" id="PF13641">
    <property type="entry name" value="Glyco_tranf_2_3"/>
    <property type="match status" value="1"/>
</dbReference>
<evidence type="ECO:0000313" key="1">
    <source>
        <dbReference type="EMBL" id="AXV04811.1"/>
    </source>
</evidence>
<dbReference type="RefSeq" id="WP_114589706.1">
    <property type="nucleotide sequence ID" value="NZ_CP031165.1"/>
</dbReference>
<dbReference type="AlphaFoldDB" id="A0A346XRG4"/>
<dbReference type="KEGG" id="euz:DVS28_a0103"/>
<dbReference type="EMBL" id="CP031165">
    <property type="protein sequence ID" value="AXV04811.1"/>
    <property type="molecule type" value="Genomic_DNA"/>
</dbReference>
<keyword evidence="1" id="KW-0808">Transferase</keyword>
<evidence type="ECO:0000313" key="2">
    <source>
        <dbReference type="Proteomes" id="UP000264006"/>
    </source>
</evidence>
<dbReference type="PANTHER" id="PTHR43685">
    <property type="entry name" value="GLYCOSYLTRANSFERASE"/>
    <property type="match status" value="1"/>
</dbReference>
<dbReference type="OrthoDB" id="153025at2"/>
<dbReference type="SUPFAM" id="SSF53448">
    <property type="entry name" value="Nucleotide-diphospho-sugar transferases"/>
    <property type="match status" value="1"/>
</dbReference>
<sequence length="413" mass="44090">MTFRPVQLVDIDVAEPPRRIVTGSTPDGRRYERVQMLLRDRGRPVGVAVVDAPGGVVDPSAMDSAIARADRSPSPARSFADRGPLVTVLIATRDRPASLQRCLASLSRLHYRPFSVLVVDNAVTGEETQRVVRAACHDGLDVTWVREPLAGLSTAHNAGLGLVDTPIVAITDDDVEVDPDWLSAIVDTFARNPDAGAVTGLIYPARLDTVTQARAEGNGLGKGFTERRFDLDDDRPSDRLFPLLVGECGSGANIAIRRSALQELGGFDLALGAGSPSAGGDDLAVMHDLLVRGMAIVYQPAAVVRHHHPDDPRALARQAKGYGRGLGAYLARCALQDPDGATILRQAIPAGVRRLVSQSARVAPGAGRRRGHDMVHLVGLLSGPWAYMAGRRRAERIRPHVGVGLTATTEEDA</sequence>
<dbReference type="Proteomes" id="UP000264006">
    <property type="component" value="Chromosome"/>
</dbReference>
<proteinExistence type="predicted"/>
<gene>
    <name evidence="1" type="ORF">DVS28_a0103</name>
</gene>
<dbReference type="InterPro" id="IPR029044">
    <property type="entry name" value="Nucleotide-diphossugar_trans"/>
</dbReference>
<reference evidence="1 2" key="1">
    <citation type="submission" date="2018-09" db="EMBL/GenBank/DDBJ databases">
        <title>Complete genome sequence of Euzebya sp. DY32-46 isolated from seawater of Pacific Ocean.</title>
        <authorList>
            <person name="Xu L."/>
            <person name="Wu Y.-H."/>
            <person name="Xu X.-W."/>
        </authorList>
    </citation>
    <scope>NUCLEOTIDE SEQUENCE [LARGE SCALE GENOMIC DNA]</scope>
    <source>
        <strain evidence="1 2">DY32-46</strain>
    </source>
</reference>
<accession>A0A346XRG4</accession>
<organism evidence="1 2">
    <name type="scientific">Euzebya pacifica</name>
    <dbReference type="NCBI Taxonomy" id="1608957"/>
    <lineage>
        <taxon>Bacteria</taxon>
        <taxon>Bacillati</taxon>
        <taxon>Actinomycetota</taxon>
        <taxon>Nitriliruptoria</taxon>
        <taxon>Euzebyales</taxon>
    </lineage>
</organism>